<gene>
    <name evidence="1" type="ORF">cyc_07418</name>
</gene>
<dbReference type="InParanoid" id="A0A1D3CTQ0"/>
<dbReference type="Proteomes" id="UP000095192">
    <property type="component" value="Unassembled WGS sequence"/>
</dbReference>
<organism evidence="1 2">
    <name type="scientific">Cyclospora cayetanensis</name>
    <dbReference type="NCBI Taxonomy" id="88456"/>
    <lineage>
        <taxon>Eukaryota</taxon>
        <taxon>Sar</taxon>
        <taxon>Alveolata</taxon>
        <taxon>Apicomplexa</taxon>
        <taxon>Conoidasida</taxon>
        <taxon>Coccidia</taxon>
        <taxon>Eucoccidiorida</taxon>
        <taxon>Eimeriorina</taxon>
        <taxon>Eimeriidae</taxon>
        <taxon>Cyclospora</taxon>
    </lineage>
</organism>
<evidence type="ECO:0000313" key="2">
    <source>
        <dbReference type="Proteomes" id="UP000095192"/>
    </source>
</evidence>
<sequence length="150" mass="15537">MPTKGSRAAKSDSFNNIGTGAAMGHAAIGAHATVAAPVEETAPAVEAVTPLEAPGVVTVPIILAPGPVVVTGLSPVAVTTPAVQGVIASTGTAMLPVCLQRQELLLQRLALPRLQLALGREADALLQRWRQMQDLPISRQLLELNKDKDA</sequence>
<name>A0A1D3CTQ0_9EIME</name>
<dbReference type="AlphaFoldDB" id="A0A1D3CTQ0"/>
<evidence type="ECO:0000313" key="1">
    <source>
        <dbReference type="EMBL" id="OEH74580.1"/>
    </source>
</evidence>
<comment type="caution">
    <text evidence="1">The sequence shown here is derived from an EMBL/GenBank/DDBJ whole genome shotgun (WGS) entry which is preliminary data.</text>
</comment>
<keyword evidence="2" id="KW-1185">Reference proteome</keyword>
<reference evidence="1 2" key="1">
    <citation type="journal article" date="2016" name="BMC Genomics">
        <title>Comparative genomics reveals Cyclospora cayetanensis possesses coccidia-like metabolism and invasion components but unique surface antigens.</title>
        <authorList>
            <person name="Liu S."/>
            <person name="Wang L."/>
            <person name="Zheng H."/>
            <person name="Xu Z."/>
            <person name="Roellig D.M."/>
            <person name="Li N."/>
            <person name="Frace M.A."/>
            <person name="Tang K."/>
            <person name="Arrowood M.J."/>
            <person name="Moss D.M."/>
            <person name="Zhang L."/>
            <person name="Feng Y."/>
            <person name="Xiao L."/>
        </authorList>
    </citation>
    <scope>NUCLEOTIDE SEQUENCE [LARGE SCALE GENOMIC DNA]</scope>
    <source>
        <strain evidence="1 2">CHN_HEN01</strain>
    </source>
</reference>
<proteinExistence type="predicted"/>
<dbReference type="VEuPathDB" id="ToxoDB:cyc_07418"/>
<protein>
    <submittedName>
        <fullName evidence="1">Uncharacterized protein</fullName>
    </submittedName>
</protein>
<dbReference type="EMBL" id="JROU02001996">
    <property type="protein sequence ID" value="OEH74580.1"/>
    <property type="molecule type" value="Genomic_DNA"/>
</dbReference>
<accession>A0A1D3CTQ0</accession>